<gene>
    <name evidence="2" type="ORF">CVLEPA_LOCUS10008</name>
</gene>
<dbReference type="PANTHER" id="PTHR44490:SF1">
    <property type="entry name" value="EUKARYOTIC TRANSLATION ELONGATION FACTOR 1 EPSILON-1"/>
    <property type="match status" value="1"/>
</dbReference>
<organism evidence="2 3">
    <name type="scientific">Clavelina lepadiformis</name>
    <name type="common">Light-bulb sea squirt</name>
    <name type="synonym">Ascidia lepadiformis</name>
    <dbReference type="NCBI Taxonomy" id="159417"/>
    <lineage>
        <taxon>Eukaryota</taxon>
        <taxon>Metazoa</taxon>
        <taxon>Chordata</taxon>
        <taxon>Tunicata</taxon>
        <taxon>Ascidiacea</taxon>
        <taxon>Aplousobranchia</taxon>
        <taxon>Clavelinidae</taxon>
        <taxon>Clavelina</taxon>
    </lineage>
</organism>
<evidence type="ECO:0000259" key="1">
    <source>
        <dbReference type="Pfam" id="PF21972"/>
    </source>
</evidence>
<evidence type="ECO:0000313" key="2">
    <source>
        <dbReference type="EMBL" id="CAK8679756.1"/>
    </source>
</evidence>
<reference evidence="2 3" key="1">
    <citation type="submission" date="2024-02" db="EMBL/GenBank/DDBJ databases">
        <authorList>
            <person name="Daric V."/>
            <person name="Darras S."/>
        </authorList>
    </citation>
    <scope>NUCLEOTIDE SEQUENCE [LARGE SCALE GENOMIC DNA]</scope>
</reference>
<dbReference type="Pfam" id="PF21972">
    <property type="entry name" value="Arc1p_N_like"/>
    <property type="match status" value="1"/>
</dbReference>
<dbReference type="Gene3D" id="1.20.1050.10">
    <property type="match status" value="1"/>
</dbReference>
<evidence type="ECO:0000313" key="3">
    <source>
        <dbReference type="Proteomes" id="UP001642483"/>
    </source>
</evidence>
<proteinExistence type="predicted"/>
<dbReference type="SUPFAM" id="SSF47616">
    <property type="entry name" value="GST C-terminal domain-like"/>
    <property type="match status" value="1"/>
</dbReference>
<feature type="domain" description="Nuclear-export cofactor Arc1-like N-terminal" evidence="1">
    <location>
        <begin position="69"/>
        <end position="134"/>
    </location>
</feature>
<sequence length="153" mass="17528">MDVHPLKDDLPVILHFIDKAGPINSTDGPSTTIIKLAEFCPNFINLNGKTALNRAVVWEWLEKRLSFENGSAKKLCKSIEERLQGQVYIAGNDFTIADVVLFHCLKPYFCDLTHSERQTQFVNSCRWFEHIQHTSGIMEDSKKIAFLKNNIYV</sequence>
<dbReference type="InterPro" id="IPR036282">
    <property type="entry name" value="Glutathione-S-Trfase_C_sf"/>
</dbReference>
<keyword evidence="3" id="KW-1185">Reference proteome</keyword>
<dbReference type="InterPro" id="IPR053836">
    <property type="entry name" value="Arc1-like_N"/>
</dbReference>
<dbReference type="Proteomes" id="UP001642483">
    <property type="component" value="Unassembled WGS sequence"/>
</dbReference>
<accession>A0ABP0FK76</accession>
<comment type="caution">
    <text evidence="2">The sequence shown here is derived from an EMBL/GenBank/DDBJ whole genome shotgun (WGS) entry which is preliminary data.</text>
</comment>
<name>A0ABP0FK76_CLALP</name>
<dbReference type="PANTHER" id="PTHR44490">
    <property type="entry name" value="EUKARYOTIC TRANSLATION ELONGATION FACTOR 1 EPSILON-1"/>
    <property type="match status" value="1"/>
</dbReference>
<protein>
    <recommendedName>
        <fullName evidence="1">Nuclear-export cofactor Arc1-like N-terminal domain-containing protein</fullName>
    </recommendedName>
</protein>
<dbReference type="EMBL" id="CAWYQH010000068">
    <property type="protein sequence ID" value="CAK8679756.1"/>
    <property type="molecule type" value="Genomic_DNA"/>
</dbReference>
<dbReference type="InterPro" id="IPR042450">
    <property type="entry name" value="EEF1E1"/>
</dbReference>